<proteinExistence type="predicted"/>
<protein>
    <submittedName>
        <fullName evidence="1">Nucleotidyl transferase AbiEii/AbiGii toxin family protein</fullName>
    </submittedName>
</protein>
<name>A0A6M0IQJ2_9BACT</name>
<dbReference type="EMBL" id="JAAGNZ010000006">
    <property type="protein sequence ID" value="NEU70579.1"/>
    <property type="molecule type" value="Genomic_DNA"/>
</dbReference>
<accession>A0A6M0IQJ2</accession>
<evidence type="ECO:0000313" key="2">
    <source>
        <dbReference type="Proteomes" id="UP000477386"/>
    </source>
</evidence>
<dbReference type="Pfam" id="PF08843">
    <property type="entry name" value="AbiEii"/>
    <property type="match status" value="1"/>
</dbReference>
<gene>
    <name evidence="1" type="ORF">GK091_27185</name>
</gene>
<dbReference type="GO" id="GO:0016740">
    <property type="term" value="F:transferase activity"/>
    <property type="evidence" value="ECO:0007669"/>
    <property type="project" value="UniProtKB-KW"/>
</dbReference>
<evidence type="ECO:0000313" key="1">
    <source>
        <dbReference type="EMBL" id="NEU70579.1"/>
    </source>
</evidence>
<keyword evidence="2" id="KW-1185">Reference proteome</keyword>
<keyword evidence="1" id="KW-0808">Transferase</keyword>
<organism evidence="1 2">
    <name type="scientific">Spirosoma agri</name>
    <dbReference type="NCBI Taxonomy" id="1987381"/>
    <lineage>
        <taxon>Bacteria</taxon>
        <taxon>Pseudomonadati</taxon>
        <taxon>Bacteroidota</taxon>
        <taxon>Cytophagia</taxon>
        <taxon>Cytophagales</taxon>
        <taxon>Cytophagaceae</taxon>
        <taxon>Spirosoma</taxon>
    </lineage>
</organism>
<comment type="caution">
    <text evidence="1">The sequence shown here is derived from an EMBL/GenBank/DDBJ whole genome shotgun (WGS) entry which is preliminary data.</text>
</comment>
<reference evidence="1 2" key="1">
    <citation type="submission" date="2020-02" db="EMBL/GenBank/DDBJ databases">
        <title>Draft genome sequence of two Spirosoma agri KCTC 52727 and Spirosoma terrae KCTC 52035.</title>
        <authorList>
            <person name="Rojas J."/>
            <person name="Ambika Manirajan B."/>
            <person name="Ratering S."/>
            <person name="Suarez C."/>
            <person name="Schnell S."/>
        </authorList>
    </citation>
    <scope>NUCLEOTIDE SEQUENCE [LARGE SCALE GENOMIC DNA]</scope>
    <source>
        <strain evidence="1 2">KCTC 52727</strain>
    </source>
</reference>
<dbReference type="InterPro" id="IPR014942">
    <property type="entry name" value="AbiEii"/>
</dbReference>
<sequence length="287" mass="32879">MKNNIASIQSRLKQIAQQEGKAYQLIITRYFQERLLFRVFSSDYALNFCLKGGALLYALEQEKSRPTLDIDFLALRLSNEASRLIDIFTEIGLIEYDVDGVVLDTRTLTAIPITNEGTYPGIRIKMTASLGNIRQVMQIDIGFGDVLTPAPTRMDYPTLLEMDSPQVQAYSIETIIAEKFEAMIDLAQLNSRMKDFYDVYRLLQGEQYEESTLNQAIFNTFAWRQTVAEPTHSLFTDAFATDAKRTGQWMAFLNKSSLDTQLEFTEVMKTITQKLQPIYHRIVNMKS</sequence>
<dbReference type="RefSeq" id="WP_164043894.1">
    <property type="nucleotide sequence ID" value="NZ_JAAGNZ010000006.1"/>
</dbReference>
<dbReference type="Proteomes" id="UP000477386">
    <property type="component" value="Unassembled WGS sequence"/>
</dbReference>
<dbReference type="AlphaFoldDB" id="A0A6M0IQJ2"/>